<protein>
    <submittedName>
        <fullName evidence="3">Lipopolysaccharide heptosyltransferase family protein</fullName>
    </submittedName>
</protein>
<dbReference type="Pfam" id="PF01075">
    <property type="entry name" value="Glyco_transf_9"/>
    <property type="match status" value="1"/>
</dbReference>
<evidence type="ECO:0000313" key="3">
    <source>
        <dbReference type="EMBL" id="MUH35115.1"/>
    </source>
</evidence>
<dbReference type="CDD" id="cd03789">
    <property type="entry name" value="GT9_LPS_heptosyltransferase"/>
    <property type="match status" value="1"/>
</dbReference>
<sequence length="333" mass="37364">MGDVAMTVPVLIALTKQYPRLKITVLTRKFFSPMFNKLPNVSVFEADVKGRHKGAFGLWKLYRELRKLKIDAVADLHNVLRSKVLKKYFKFGRIPVEQIDKGRAEKKALISSKSKVFKPLKSTHQRYTDVFQNLGFPIDLSNTPVLSKVSLSDETLKIVGADSKKWIGIAPFAAFEGKTYPLELMEEVVSKLNKSENYKIFLFGGGPLQEKQLETLKNKFENCLNMVGKLSFNEELALISNLDVMLSMDSGNAHLAAMFGIPVITLWGVTHPYAGFVPFGQDADNALCSDREKFPLIPTSVYGNKMPEGYEMAMRTILPEHVIDKIKSILNGA</sequence>
<dbReference type="InterPro" id="IPR051199">
    <property type="entry name" value="LPS_LOS_Heptosyltrfase"/>
</dbReference>
<dbReference type="AlphaFoldDB" id="A0A7X2ZRM1"/>
<comment type="caution">
    <text evidence="3">The sequence shown here is derived from an EMBL/GenBank/DDBJ whole genome shotgun (WGS) entry which is preliminary data.</text>
</comment>
<dbReference type="Proteomes" id="UP000540519">
    <property type="component" value="Unassembled WGS sequence"/>
</dbReference>
<dbReference type="GO" id="GO:0008713">
    <property type="term" value="F:ADP-heptose-lipopolysaccharide heptosyltransferase activity"/>
    <property type="evidence" value="ECO:0007669"/>
    <property type="project" value="TreeGrafter"/>
</dbReference>
<dbReference type="GO" id="GO:0005829">
    <property type="term" value="C:cytosol"/>
    <property type="evidence" value="ECO:0007669"/>
    <property type="project" value="TreeGrafter"/>
</dbReference>
<dbReference type="PANTHER" id="PTHR30160">
    <property type="entry name" value="TETRAACYLDISACCHARIDE 4'-KINASE-RELATED"/>
    <property type="match status" value="1"/>
</dbReference>
<dbReference type="PANTHER" id="PTHR30160:SF22">
    <property type="entry name" value="LIPOPOLYSACCHARIDE CORE BIOSYNTHESIS PROTEIN"/>
    <property type="match status" value="1"/>
</dbReference>
<proteinExistence type="predicted"/>
<name>A0A7X2ZRM1_9FLAO</name>
<dbReference type="EMBL" id="RCNR01000006">
    <property type="protein sequence ID" value="MUH35115.1"/>
    <property type="molecule type" value="Genomic_DNA"/>
</dbReference>
<dbReference type="Gene3D" id="3.40.50.2000">
    <property type="entry name" value="Glycogen Phosphorylase B"/>
    <property type="match status" value="2"/>
</dbReference>
<keyword evidence="4" id="KW-1185">Reference proteome</keyword>
<dbReference type="InterPro" id="IPR002201">
    <property type="entry name" value="Glyco_trans_9"/>
</dbReference>
<evidence type="ECO:0000313" key="4">
    <source>
        <dbReference type="Proteomes" id="UP000540519"/>
    </source>
</evidence>
<gene>
    <name evidence="3" type="ORF">D9O36_04615</name>
</gene>
<evidence type="ECO:0000256" key="2">
    <source>
        <dbReference type="ARBA" id="ARBA00022679"/>
    </source>
</evidence>
<dbReference type="SUPFAM" id="SSF53756">
    <property type="entry name" value="UDP-Glycosyltransferase/glycogen phosphorylase"/>
    <property type="match status" value="1"/>
</dbReference>
<reference evidence="3 4" key="1">
    <citation type="journal article" date="2019" name="Mar. Drugs">
        <title>Comparative Genomics and CAZyme Genome Repertoires of Marine Zobellia amurskyensis KMM 3526(T) and Zobellia laminariae KMM 3676(T).</title>
        <authorList>
            <person name="Chernysheva N."/>
            <person name="Bystritskaya E."/>
            <person name="Stenkova A."/>
            <person name="Golovkin I."/>
            <person name="Nedashkovskaya O."/>
            <person name="Isaeva M."/>
        </authorList>
    </citation>
    <scope>NUCLEOTIDE SEQUENCE [LARGE SCALE GENOMIC DNA]</scope>
    <source>
        <strain evidence="3 4">KMM 3526</strain>
    </source>
</reference>
<dbReference type="OrthoDB" id="9768048at2"/>
<keyword evidence="1" id="KW-0328">Glycosyltransferase</keyword>
<dbReference type="GO" id="GO:0009244">
    <property type="term" value="P:lipopolysaccharide core region biosynthetic process"/>
    <property type="evidence" value="ECO:0007669"/>
    <property type="project" value="TreeGrafter"/>
</dbReference>
<accession>A0A7X2ZRM1</accession>
<evidence type="ECO:0000256" key="1">
    <source>
        <dbReference type="ARBA" id="ARBA00022676"/>
    </source>
</evidence>
<organism evidence="3 4">
    <name type="scientific">Zobellia amurskyensis</name>
    <dbReference type="NCBI Taxonomy" id="248905"/>
    <lineage>
        <taxon>Bacteria</taxon>
        <taxon>Pseudomonadati</taxon>
        <taxon>Bacteroidota</taxon>
        <taxon>Flavobacteriia</taxon>
        <taxon>Flavobacteriales</taxon>
        <taxon>Flavobacteriaceae</taxon>
        <taxon>Zobellia</taxon>
    </lineage>
</organism>
<dbReference type="RefSeq" id="WP_155599024.1">
    <property type="nucleotide sequence ID" value="NZ_RCNR01000006.1"/>
</dbReference>
<keyword evidence="2 3" id="KW-0808">Transferase</keyword>